<reference evidence="1 2" key="1">
    <citation type="journal article" date="2017" name="G3 (Bethesda)">
        <title>The Physical Genome Mapping of Anopheles albimanus Corrected Scaffold Misassemblies and Identified Interarm Rearrangements in Genus Anopheles.</title>
        <authorList>
            <person name="Artemov G.N."/>
            <person name="Peery A.N."/>
            <person name="Jiang X."/>
            <person name="Tu Z."/>
            <person name="Stegniy V.N."/>
            <person name="Sharakhova M.V."/>
            <person name="Sharakhov I.V."/>
        </authorList>
    </citation>
    <scope>NUCLEOTIDE SEQUENCE [LARGE SCALE GENOMIC DNA]</scope>
    <source>
        <strain evidence="1 2">ALBI9_A</strain>
    </source>
</reference>
<keyword evidence="2" id="KW-1185">Reference proteome</keyword>
<evidence type="ECO:0000313" key="2">
    <source>
        <dbReference type="Proteomes" id="UP000069272"/>
    </source>
</evidence>
<dbReference type="AlphaFoldDB" id="A0A182FYC0"/>
<sequence length="17" mass="1856">MGSRICACVCVCARVRE</sequence>
<dbReference type="EnsemblMetazoa" id="AALB014616-RA">
    <property type="protein sequence ID" value="AALB014616-PA"/>
    <property type="gene ID" value="AALB014616"/>
</dbReference>
<accession>A0A182FYC0</accession>
<reference evidence="1" key="2">
    <citation type="submission" date="2022-08" db="UniProtKB">
        <authorList>
            <consortium name="EnsemblMetazoa"/>
        </authorList>
    </citation>
    <scope>IDENTIFICATION</scope>
    <source>
        <strain evidence="1">STECLA/ALBI9_A</strain>
    </source>
</reference>
<organism evidence="1 2">
    <name type="scientific">Anopheles albimanus</name>
    <name type="common">New world malaria mosquito</name>
    <dbReference type="NCBI Taxonomy" id="7167"/>
    <lineage>
        <taxon>Eukaryota</taxon>
        <taxon>Metazoa</taxon>
        <taxon>Ecdysozoa</taxon>
        <taxon>Arthropoda</taxon>
        <taxon>Hexapoda</taxon>
        <taxon>Insecta</taxon>
        <taxon>Pterygota</taxon>
        <taxon>Neoptera</taxon>
        <taxon>Endopterygota</taxon>
        <taxon>Diptera</taxon>
        <taxon>Nematocera</taxon>
        <taxon>Culicoidea</taxon>
        <taxon>Culicidae</taxon>
        <taxon>Anophelinae</taxon>
        <taxon>Anopheles</taxon>
    </lineage>
</organism>
<name>A0A182FYC0_ANOAL</name>
<proteinExistence type="predicted"/>
<protein>
    <submittedName>
        <fullName evidence="1">Uncharacterized protein</fullName>
    </submittedName>
</protein>
<evidence type="ECO:0000313" key="1">
    <source>
        <dbReference type="EnsemblMetazoa" id="AALB014616-PA"/>
    </source>
</evidence>
<dbReference type="Proteomes" id="UP000069272">
    <property type="component" value="Chromosome X"/>
</dbReference>